<evidence type="ECO:0000313" key="5">
    <source>
        <dbReference type="Proteomes" id="UP000274661"/>
    </source>
</evidence>
<comment type="similarity">
    <text evidence="1">Belongs to the UPF0337 (CsbD) family.</text>
</comment>
<dbReference type="EMBL" id="RWJF01000001">
    <property type="protein sequence ID" value="RST32032.1"/>
    <property type="molecule type" value="Genomic_DNA"/>
</dbReference>
<dbReference type="Proteomes" id="UP000274661">
    <property type="component" value="Unassembled WGS sequence"/>
</dbReference>
<dbReference type="SUPFAM" id="SSF69047">
    <property type="entry name" value="Hypothetical protein YjbJ"/>
    <property type="match status" value="1"/>
</dbReference>
<evidence type="ECO:0000259" key="3">
    <source>
        <dbReference type="Pfam" id="PF05532"/>
    </source>
</evidence>
<organism evidence="4 5">
    <name type="scientific">Sphingomonas ginkgonis</name>
    <dbReference type="NCBI Taxonomy" id="2315330"/>
    <lineage>
        <taxon>Bacteria</taxon>
        <taxon>Pseudomonadati</taxon>
        <taxon>Pseudomonadota</taxon>
        <taxon>Alphaproteobacteria</taxon>
        <taxon>Sphingomonadales</taxon>
        <taxon>Sphingomonadaceae</taxon>
        <taxon>Sphingomonas</taxon>
    </lineage>
</organism>
<evidence type="ECO:0000256" key="2">
    <source>
        <dbReference type="SAM" id="MobiDB-lite"/>
    </source>
</evidence>
<dbReference type="InterPro" id="IPR036629">
    <property type="entry name" value="YjbJ_sf"/>
</dbReference>
<dbReference type="Gene3D" id="1.10.1470.10">
    <property type="entry name" value="YjbJ"/>
    <property type="match status" value="1"/>
</dbReference>
<dbReference type="InterPro" id="IPR008462">
    <property type="entry name" value="CsbD"/>
</dbReference>
<sequence length="65" mass="7031">MDEDRAEGSLKQTGGKLKEGAGSLLGDEKLKHEGQADQGEGKLQNAWGSVKDKAREVFGDDDKDR</sequence>
<gene>
    <name evidence="4" type="ORF">HMF7854_00320</name>
</gene>
<evidence type="ECO:0000313" key="4">
    <source>
        <dbReference type="EMBL" id="RST32032.1"/>
    </source>
</evidence>
<feature type="compositionally biased region" description="Basic and acidic residues" evidence="2">
    <location>
        <begin position="26"/>
        <end position="35"/>
    </location>
</feature>
<dbReference type="OrthoDB" id="9796058at2"/>
<comment type="caution">
    <text evidence="4">The sequence shown here is derived from an EMBL/GenBank/DDBJ whole genome shotgun (WGS) entry which is preliminary data.</text>
</comment>
<evidence type="ECO:0000256" key="1">
    <source>
        <dbReference type="ARBA" id="ARBA00009129"/>
    </source>
</evidence>
<protein>
    <submittedName>
        <fullName evidence="4">CsbD family protein</fullName>
    </submittedName>
</protein>
<dbReference type="AlphaFoldDB" id="A0A429VDW9"/>
<accession>A0A429VDW9</accession>
<reference evidence="4 5" key="1">
    <citation type="submission" date="2018-12" db="EMBL/GenBank/DDBJ databases">
        <title>Sphingomonas sp. HMF7854 Genome sequencing and assembly.</title>
        <authorList>
            <person name="Cha I."/>
            <person name="Kang H."/>
            <person name="Kim H."/>
            <person name="Kang J."/>
            <person name="Joh K."/>
        </authorList>
    </citation>
    <scope>NUCLEOTIDE SEQUENCE [LARGE SCALE GENOMIC DNA]</scope>
    <source>
        <strain evidence="4 5">HMF7854</strain>
    </source>
</reference>
<proteinExistence type="inferred from homology"/>
<name>A0A429VDW9_9SPHN</name>
<keyword evidence="5" id="KW-1185">Reference proteome</keyword>
<feature type="region of interest" description="Disordered" evidence="2">
    <location>
        <begin position="1"/>
        <end position="65"/>
    </location>
</feature>
<feature type="domain" description="CsbD-like" evidence="3">
    <location>
        <begin position="4"/>
        <end position="55"/>
    </location>
</feature>
<feature type="compositionally biased region" description="Basic and acidic residues" evidence="2">
    <location>
        <begin position="50"/>
        <end position="65"/>
    </location>
</feature>
<dbReference type="Pfam" id="PF05532">
    <property type="entry name" value="CsbD"/>
    <property type="match status" value="1"/>
</dbReference>